<comment type="pathway">
    <text evidence="1">Cofactor biosynthesis; adenosylcobalamin biosynthesis.</text>
</comment>
<evidence type="ECO:0000256" key="2">
    <source>
        <dbReference type="ARBA" id="ARBA00022573"/>
    </source>
</evidence>
<dbReference type="AlphaFoldDB" id="A0A0R3JR29"/>
<accession>A0A0R3JR29</accession>
<dbReference type="EC" id="1.3.1.54" evidence="4"/>
<protein>
    <submittedName>
        <fullName evidence="4">Precorrin-6A reductase</fullName>
        <ecNumber evidence="4">1.3.1.54</ecNumber>
    </submittedName>
</protein>
<dbReference type="PROSITE" id="PS51014">
    <property type="entry name" value="COBK_CBIJ"/>
    <property type="match status" value="1"/>
</dbReference>
<evidence type="ECO:0000313" key="5">
    <source>
        <dbReference type="Proteomes" id="UP000052015"/>
    </source>
</evidence>
<evidence type="ECO:0000256" key="3">
    <source>
        <dbReference type="ARBA" id="ARBA00023002"/>
    </source>
</evidence>
<comment type="caution">
    <text evidence="4">The sequence shown here is derived from an EMBL/GenBank/DDBJ whole genome shotgun (WGS) entry which is preliminary data.</text>
</comment>
<dbReference type="GO" id="GO:0016994">
    <property type="term" value="F:precorrin-6A reductase activity"/>
    <property type="evidence" value="ECO:0007669"/>
    <property type="project" value="UniProtKB-EC"/>
</dbReference>
<keyword evidence="3 4" id="KW-0560">Oxidoreductase</keyword>
<name>A0A0R3JR29_CALMK</name>
<dbReference type="GO" id="GO:0009236">
    <property type="term" value="P:cobalamin biosynthetic process"/>
    <property type="evidence" value="ECO:0007669"/>
    <property type="project" value="UniProtKB-UniPathway"/>
</dbReference>
<dbReference type="PANTHER" id="PTHR36925:SF1">
    <property type="entry name" value="COBALT-PRECORRIN-6A REDUCTASE"/>
    <property type="match status" value="1"/>
</dbReference>
<dbReference type="NCBIfam" id="TIGR00715">
    <property type="entry name" value="precor6x_red"/>
    <property type="match status" value="1"/>
</dbReference>
<dbReference type="PANTHER" id="PTHR36925">
    <property type="entry name" value="COBALT-PRECORRIN-6A REDUCTASE"/>
    <property type="match status" value="1"/>
</dbReference>
<dbReference type="UniPathway" id="UPA00148"/>
<keyword evidence="2" id="KW-0169">Cobalamin biosynthesis</keyword>
<gene>
    <name evidence="4" type="primary">cobK</name>
    <name evidence="4" type="ORF">ABG79_02285</name>
</gene>
<dbReference type="STRING" id="908809.ABG79_02285"/>
<dbReference type="OrthoDB" id="9780707at2"/>
<proteinExistence type="predicted"/>
<dbReference type="Pfam" id="PF02571">
    <property type="entry name" value="CbiJ"/>
    <property type="match status" value="1"/>
</dbReference>
<organism evidence="4 5">
    <name type="scientific">Caloramator mitchellensis</name>
    <dbReference type="NCBI Taxonomy" id="908809"/>
    <lineage>
        <taxon>Bacteria</taxon>
        <taxon>Bacillati</taxon>
        <taxon>Bacillota</taxon>
        <taxon>Clostridia</taxon>
        <taxon>Eubacteriales</taxon>
        <taxon>Clostridiaceae</taxon>
        <taxon>Caloramator</taxon>
    </lineage>
</organism>
<dbReference type="RefSeq" id="WP_057979567.1">
    <property type="nucleotide sequence ID" value="NZ_LKHP01000020.1"/>
</dbReference>
<keyword evidence="5" id="KW-1185">Reference proteome</keyword>
<dbReference type="InterPro" id="IPR003723">
    <property type="entry name" value="Precorrin-6x_reduct"/>
</dbReference>
<reference evidence="4 5" key="1">
    <citation type="submission" date="2015-09" db="EMBL/GenBank/DDBJ databases">
        <title>Draft genome sequence of a Caloramator mitchellensis, a moderate thermophile from the Great Artesian Basin of Australia.</title>
        <authorList>
            <person name="Patel B.K."/>
        </authorList>
    </citation>
    <scope>NUCLEOTIDE SEQUENCE [LARGE SCALE GENOMIC DNA]</scope>
    <source>
        <strain evidence="4 5">VF08</strain>
    </source>
</reference>
<dbReference type="Proteomes" id="UP000052015">
    <property type="component" value="Unassembled WGS sequence"/>
</dbReference>
<dbReference type="EMBL" id="LKHP01000020">
    <property type="protein sequence ID" value="KRQ85911.1"/>
    <property type="molecule type" value="Genomic_DNA"/>
</dbReference>
<evidence type="ECO:0000313" key="4">
    <source>
        <dbReference type="EMBL" id="KRQ85911.1"/>
    </source>
</evidence>
<sequence length="243" mass="28008">MIWVISGTSDAKRLLKNIHDKVKYIATVATDEGEKEFEAFNVVSGRLNYEDMIKFIIKNEIKLIIDMSHPFAKEVSDNARKASEKMNIKYIRYLRNDIELDGALLFDDFEECAEFLEDKQGNVFFTIGSKNIGVFEKIKRGRRFIYRVLPAEFSIAECRIYNVPMDDIIAMKGTFSIELNAALFKEFGVKYVVMKDSGVEGGSVEKIQACKMLNIAPLVIRRPKEEGFNNLNEIMELIFKNEW</sequence>
<evidence type="ECO:0000256" key="1">
    <source>
        <dbReference type="ARBA" id="ARBA00004953"/>
    </source>
</evidence>